<dbReference type="SUPFAM" id="SSF53474">
    <property type="entry name" value="alpha/beta-Hydrolases"/>
    <property type="match status" value="1"/>
</dbReference>
<evidence type="ECO:0000313" key="3">
    <source>
        <dbReference type="EMBL" id="TSI13110.1"/>
    </source>
</evidence>
<dbReference type="AlphaFoldDB" id="A0A556C6V0"/>
<dbReference type="GO" id="GO:0004252">
    <property type="term" value="F:serine-type endopeptidase activity"/>
    <property type="evidence" value="ECO:0007669"/>
    <property type="project" value="TreeGrafter"/>
</dbReference>
<gene>
    <name evidence="3" type="ORF">FO013_18110</name>
</gene>
<dbReference type="InterPro" id="IPR029058">
    <property type="entry name" value="AB_hydrolase_fold"/>
</dbReference>
<dbReference type="InterPro" id="IPR001375">
    <property type="entry name" value="Peptidase_S9_cat"/>
</dbReference>
<reference evidence="3 4" key="1">
    <citation type="submission" date="2019-07" db="EMBL/GenBank/DDBJ databases">
        <title>Draft genome sequence of Brevibacterium aurantiacum XU54 isolated from Xinjiang China.</title>
        <authorList>
            <person name="Xu X."/>
        </authorList>
    </citation>
    <scope>NUCLEOTIDE SEQUENCE [LARGE SCALE GENOMIC DNA]</scope>
    <source>
        <strain evidence="3 4">XU54</strain>
    </source>
</reference>
<dbReference type="SUPFAM" id="SSF82171">
    <property type="entry name" value="DPP6 N-terminal domain-like"/>
    <property type="match status" value="1"/>
</dbReference>
<sequence length="630" mass="67832">MTAQTDSTASTNGRKTSTWEMRFNTPYLHTVRPAMGNPSTGLVIENHRHGVKGRLLATEAGNAGPVLSDILPIDVSFESFLSPDARWIVSLDDDGGSEVGGLLAQSVDGTKSVHLTPDRDPYVIRGMEFSADGSTLLATIVDDEGFHLLSIPANPWGEAEVIWSSRNEAWYAHVSADASLFSADSTNHNPGWRRTAVTVVDAHSGEEIAVCNDMGDGGPVRAVRFSPLLGDDRLLLSTEKSGFARPALWSPSTGDRTDYPLTELAGEVLALDWAPEHSQILLLHVDAGIHRLLLLDTDGGGISIVREGTGSYADPDVAAEFAYSAQSYLDQAGGVLVFEQSWSTPPALTRIDPHGESISVIDAPQLPEGVPFNSELVTSADGTPVQLWWAIPVGEVRGTILSIHGGPNLVTTDHYAPEAQAWLAEGFAFASLNYRGSVTFGREFREGFWTGYGDREVADIRAVMDRLRGLGVADPTSTFVTGASYGGHLTLLSMGRLPEYFAGGFAVVAMADWATAFEEMNAALRPVWEKVLSNGELSFEEACAKLSSTSYVDQVQGSVVLFQGARDSRTPPAQARKYIERLRASGGDVSIEWFDAGHTPAGLAIEHEWLERELGFVALTESSVRWSGTP</sequence>
<accession>A0A556C6V0</accession>
<dbReference type="PANTHER" id="PTHR42776:SF27">
    <property type="entry name" value="DIPEPTIDYL PEPTIDASE FAMILY MEMBER 6"/>
    <property type="match status" value="1"/>
</dbReference>
<organism evidence="3 4">
    <name type="scientific">Brevibacterium aurantiacum</name>
    <dbReference type="NCBI Taxonomy" id="273384"/>
    <lineage>
        <taxon>Bacteria</taxon>
        <taxon>Bacillati</taxon>
        <taxon>Actinomycetota</taxon>
        <taxon>Actinomycetes</taxon>
        <taxon>Micrococcales</taxon>
        <taxon>Brevibacteriaceae</taxon>
        <taxon>Brevibacterium</taxon>
    </lineage>
</organism>
<dbReference type="Proteomes" id="UP000316406">
    <property type="component" value="Unassembled WGS sequence"/>
</dbReference>
<dbReference type="GO" id="GO:0006508">
    <property type="term" value="P:proteolysis"/>
    <property type="evidence" value="ECO:0007669"/>
    <property type="project" value="InterPro"/>
</dbReference>
<evidence type="ECO:0000313" key="4">
    <source>
        <dbReference type="Proteomes" id="UP000316406"/>
    </source>
</evidence>
<feature type="domain" description="Peptidase S9 prolyl oligopeptidase catalytic" evidence="2">
    <location>
        <begin position="418"/>
        <end position="617"/>
    </location>
</feature>
<name>A0A556C6V0_BREAU</name>
<keyword evidence="4" id="KW-1185">Reference proteome</keyword>
<evidence type="ECO:0000259" key="2">
    <source>
        <dbReference type="Pfam" id="PF00326"/>
    </source>
</evidence>
<dbReference type="Gene3D" id="3.40.50.1820">
    <property type="entry name" value="alpha/beta hydrolase"/>
    <property type="match status" value="1"/>
</dbReference>
<protein>
    <submittedName>
        <fullName evidence="3">S9 family peptidase</fullName>
    </submittedName>
</protein>
<comment type="caution">
    <text evidence="3">The sequence shown here is derived from an EMBL/GenBank/DDBJ whole genome shotgun (WGS) entry which is preliminary data.</text>
</comment>
<proteinExistence type="predicted"/>
<keyword evidence="1" id="KW-0378">Hydrolase</keyword>
<dbReference type="PANTHER" id="PTHR42776">
    <property type="entry name" value="SERINE PEPTIDASE S9 FAMILY MEMBER"/>
    <property type="match status" value="1"/>
</dbReference>
<dbReference type="Gene3D" id="2.130.10.10">
    <property type="entry name" value="YVTN repeat-like/Quinoprotein amine dehydrogenase"/>
    <property type="match status" value="1"/>
</dbReference>
<dbReference type="RefSeq" id="WP_143923965.1">
    <property type="nucleotide sequence ID" value="NZ_VLTK01000013.1"/>
</dbReference>
<dbReference type="InterPro" id="IPR015943">
    <property type="entry name" value="WD40/YVTN_repeat-like_dom_sf"/>
</dbReference>
<dbReference type="Pfam" id="PF00326">
    <property type="entry name" value="Peptidase_S9"/>
    <property type="match status" value="1"/>
</dbReference>
<evidence type="ECO:0000256" key="1">
    <source>
        <dbReference type="ARBA" id="ARBA00022801"/>
    </source>
</evidence>
<dbReference type="OrthoDB" id="128799at2"/>
<dbReference type="EMBL" id="VLTK01000013">
    <property type="protein sequence ID" value="TSI13110.1"/>
    <property type="molecule type" value="Genomic_DNA"/>
</dbReference>